<name>A0A5K3FS32_MESCO</name>
<reference evidence="2" key="1">
    <citation type="submission" date="2019-11" db="UniProtKB">
        <authorList>
            <consortium name="WormBaseParasite"/>
        </authorList>
    </citation>
    <scope>IDENTIFICATION</scope>
</reference>
<dbReference type="WBParaSite" id="MCU_011103-RA">
    <property type="protein sequence ID" value="MCU_011103-RA"/>
    <property type="gene ID" value="MCU_011103"/>
</dbReference>
<evidence type="ECO:0000313" key="2">
    <source>
        <dbReference type="WBParaSite" id="MCU_011103-RA"/>
    </source>
</evidence>
<sequence>MSAVVTSIMQFREGQPDPASDSIGPLTTRLPATCVPWAGVQVEPVPSPTFTSALWNESGGYARAHKIKGRPRPRQQPRKFEDAEPQGLLDEDFTQAQQELASAQSRVNQTPISKRSPQNAKYPQLGPLRYVSEAIKLVRRQAAEAHEGVVKRGTLECRANLFIVPPMPLTPLHSPPWTHHH</sequence>
<feature type="compositionally biased region" description="Basic residues" evidence="1">
    <location>
        <begin position="63"/>
        <end position="77"/>
    </location>
</feature>
<proteinExistence type="predicted"/>
<accession>A0A5K3FS32</accession>
<protein>
    <submittedName>
        <fullName evidence="2">Uncharacterized protein</fullName>
    </submittedName>
</protein>
<dbReference type="AlphaFoldDB" id="A0A5K3FS32"/>
<evidence type="ECO:0000256" key="1">
    <source>
        <dbReference type="SAM" id="MobiDB-lite"/>
    </source>
</evidence>
<feature type="compositionally biased region" description="Polar residues" evidence="1">
    <location>
        <begin position="94"/>
        <end position="121"/>
    </location>
</feature>
<organism evidence="2">
    <name type="scientific">Mesocestoides corti</name>
    <name type="common">Flatworm</name>
    <dbReference type="NCBI Taxonomy" id="53468"/>
    <lineage>
        <taxon>Eukaryota</taxon>
        <taxon>Metazoa</taxon>
        <taxon>Spiralia</taxon>
        <taxon>Lophotrochozoa</taxon>
        <taxon>Platyhelminthes</taxon>
        <taxon>Cestoda</taxon>
        <taxon>Eucestoda</taxon>
        <taxon>Cyclophyllidea</taxon>
        <taxon>Mesocestoididae</taxon>
        <taxon>Mesocestoides</taxon>
    </lineage>
</organism>
<feature type="region of interest" description="Disordered" evidence="1">
    <location>
        <begin position="62"/>
        <end position="123"/>
    </location>
</feature>
<feature type="region of interest" description="Disordered" evidence="1">
    <location>
        <begin position="1"/>
        <end position="25"/>
    </location>
</feature>